<dbReference type="Proteomes" id="UP001447008">
    <property type="component" value="Unassembled WGS sequence"/>
</dbReference>
<dbReference type="InterPro" id="IPR022440">
    <property type="entry name" value="CHP03788"/>
</dbReference>
<dbReference type="PANTHER" id="PTHR45737:SF6">
    <property type="entry name" value="VON WILLEBRAND FACTOR A DOMAIN-CONTAINING PROTEIN 5A"/>
    <property type="match status" value="1"/>
</dbReference>
<evidence type="ECO:0000313" key="5">
    <source>
        <dbReference type="Proteomes" id="UP001447008"/>
    </source>
</evidence>
<comment type="caution">
    <text evidence="4">The sequence shown here is derived from an EMBL/GenBank/DDBJ whole genome shotgun (WGS) entry which is preliminary data.</text>
</comment>
<sequence length="665" mass="74325">MSLLSLIFFTPANASVFSDGQAQLQFSDARGVDVAPGVLLSTKASMQITGLINQVQVTQVFVNRHPFAVNAQYLFPLPSESAVHAMTMKVGERTIVGKIAEKQQAERQYRAAQRAGKRAALVKQQRANMFSSRVANLGPGERVEITLSYQEMIRFRDAELSVRLPMTFTPRYHPRSYALEELGATENATNNGAQGWLAPKFVEQLAQQQDLIDSSREPLLQLDIEIDFGLQLEQIRTPHYQAQVSNPDFGRYRVQLRDDAMNRDFVLRAKVSPSQQAQAAFFRQTAQSGDYGLLMLLPPSDQFSAQQRLARELIFVIDSSGSMHGSSMDAAKQALFYALDNLDENDSFNIIDFDSSACLFRPQAVAANAFNRADAERFVYQLQADGGTEMAQALEMALDGKTHPNYVRQVVFLTDGSVGNEQALFDLVQGRLGDNRLFTVGIGSAPNGYFMRRAAHVGRGSYTFISDGSEVKTQMQSLFERLQNPALRDVRLSAARAKELSYWPQPLPDLYFGEPLMVAIKLAPQQQDIYIDANTQHGPLRLTMPMHEASQTYPHSEAIARLWARQQIASLLLYNEEQAVRPQVLDLALQHQLLSPFTAFIAVEEVATSTVAQHKEQVANNVASGQRVQRFAQTDGQSLWHLLLGVFLMFSTAMWLRLQRRQAHG</sequence>
<feature type="domain" description="VWFA" evidence="2">
    <location>
        <begin position="312"/>
        <end position="482"/>
    </location>
</feature>
<dbReference type="InterPro" id="IPR002035">
    <property type="entry name" value="VWF_A"/>
</dbReference>
<gene>
    <name evidence="4" type="ORF">WCN91_01120</name>
</gene>
<dbReference type="SUPFAM" id="SSF53300">
    <property type="entry name" value="vWA-like"/>
    <property type="match status" value="1"/>
</dbReference>
<evidence type="ECO:0000259" key="3">
    <source>
        <dbReference type="PROSITE" id="PS51468"/>
    </source>
</evidence>
<keyword evidence="5" id="KW-1185">Reference proteome</keyword>
<evidence type="ECO:0000313" key="4">
    <source>
        <dbReference type="EMBL" id="MEM0514051.1"/>
    </source>
</evidence>
<organism evidence="4 5">
    <name type="scientific">Pseudoalteromonas qingdaonensis</name>
    <dbReference type="NCBI Taxonomy" id="3131913"/>
    <lineage>
        <taxon>Bacteria</taxon>
        <taxon>Pseudomonadati</taxon>
        <taxon>Pseudomonadota</taxon>
        <taxon>Gammaproteobacteria</taxon>
        <taxon>Alteromonadales</taxon>
        <taxon>Pseudoalteromonadaceae</taxon>
        <taxon>Pseudoalteromonas</taxon>
    </lineage>
</organism>
<dbReference type="Pfam" id="PF13768">
    <property type="entry name" value="VWA_3"/>
    <property type="match status" value="1"/>
</dbReference>
<proteinExistence type="predicted"/>
<keyword evidence="1" id="KW-0472">Membrane</keyword>
<evidence type="ECO:0000256" key="1">
    <source>
        <dbReference type="SAM" id="Phobius"/>
    </source>
</evidence>
<evidence type="ECO:0000259" key="2">
    <source>
        <dbReference type="PROSITE" id="PS50234"/>
    </source>
</evidence>
<feature type="transmembrane region" description="Helical" evidence="1">
    <location>
        <begin position="639"/>
        <end position="658"/>
    </location>
</feature>
<dbReference type="PROSITE" id="PS51468">
    <property type="entry name" value="VIT"/>
    <property type="match status" value="1"/>
</dbReference>
<dbReference type="Pfam" id="PF08487">
    <property type="entry name" value="VIT"/>
    <property type="match status" value="1"/>
</dbReference>
<name>A0ABU9MS05_9GAMM</name>
<dbReference type="Gene3D" id="3.40.50.410">
    <property type="entry name" value="von Willebrand factor, type A domain"/>
    <property type="match status" value="1"/>
</dbReference>
<protein>
    <submittedName>
        <fullName evidence="4">Marine proteobacterial sortase target protein</fullName>
    </submittedName>
</protein>
<keyword evidence="1" id="KW-0812">Transmembrane</keyword>
<dbReference type="SMART" id="SM00327">
    <property type="entry name" value="VWA"/>
    <property type="match status" value="1"/>
</dbReference>
<dbReference type="PROSITE" id="PS50234">
    <property type="entry name" value="VWFA"/>
    <property type="match status" value="1"/>
</dbReference>
<dbReference type="EMBL" id="JBCGCU010000001">
    <property type="protein sequence ID" value="MEM0514051.1"/>
    <property type="molecule type" value="Genomic_DNA"/>
</dbReference>
<keyword evidence="1" id="KW-1133">Transmembrane helix</keyword>
<accession>A0ABU9MS05</accession>
<dbReference type="InterPro" id="IPR036465">
    <property type="entry name" value="vWFA_dom_sf"/>
</dbReference>
<dbReference type="PANTHER" id="PTHR45737">
    <property type="entry name" value="VON WILLEBRAND FACTOR A DOMAIN-CONTAINING PROTEIN 5A"/>
    <property type="match status" value="1"/>
</dbReference>
<dbReference type="SMART" id="SM00609">
    <property type="entry name" value="VIT"/>
    <property type="match status" value="1"/>
</dbReference>
<dbReference type="InterPro" id="IPR013694">
    <property type="entry name" value="VIT"/>
</dbReference>
<dbReference type="NCBIfam" id="TIGR03788">
    <property type="entry name" value="marine_srt_targ"/>
    <property type="match status" value="1"/>
</dbReference>
<reference evidence="4 5" key="1">
    <citation type="submission" date="2024-03" db="EMBL/GenBank/DDBJ databases">
        <title>Pseudoalteromonas qingdaonensis sp. nov., isolated from the intestines of marine benthic organisms.</title>
        <authorList>
            <person name="Lin X."/>
            <person name="Fang S."/>
            <person name="Hu X."/>
        </authorList>
    </citation>
    <scope>NUCLEOTIDE SEQUENCE [LARGE SCALE GENOMIC DNA]</scope>
    <source>
        <strain evidence="4 5">YIC-827</strain>
    </source>
</reference>
<feature type="domain" description="VIT" evidence="3">
    <location>
        <begin position="23"/>
        <end position="151"/>
    </location>
</feature>